<dbReference type="InterPro" id="IPR016181">
    <property type="entry name" value="Acyl_CoA_acyltransferase"/>
</dbReference>
<accession>A0A3E5B1H4</accession>
<organism evidence="4 5">
    <name type="scientific">Bacteroides oleiciplenus</name>
    <dbReference type="NCBI Taxonomy" id="626931"/>
    <lineage>
        <taxon>Bacteria</taxon>
        <taxon>Pseudomonadati</taxon>
        <taxon>Bacteroidota</taxon>
        <taxon>Bacteroidia</taxon>
        <taxon>Bacteroidales</taxon>
        <taxon>Bacteroidaceae</taxon>
        <taxon>Bacteroides</taxon>
    </lineage>
</organism>
<dbReference type="AlphaFoldDB" id="A0A3E5B1H4"/>
<proteinExistence type="predicted"/>
<feature type="domain" description="N-acetyltransferase" evidence="3">
    <location>
        <begin position="157"/>
        <end position="283"/>
    </location>
</feature>
<dbReference type="PANTHER" id="PTHR43420">
    <property type="entry name" value="ACETYLTRANSFERASE"/>
    <property type="match status" value="1"/>
</dbReference>
<sequence>MEINSLGKTNFDTLFKAFNQAFADYEVQQSKAQLQTMLKRRGFDFAFSFGAFSQGEIVSFTCNGIGDFYGVKTAYDTGTGTLKEHRGKGLATRIFEYAIPHLKAAGIRQYLLEVLQHNTGAVSVYRKLGFEVTREFNYFVQENSAVRNELKMIDFPYMLRPVTIHEYDSISNFWDFKPSWQNNLEAIGRIPGDFISLGVFTGENLVGYCVFDPGSGDVTQLAVDKTYRRKGIASLLLREMLELNRYESIKVVNTEISCTSITGFLKAKNIDVKGKQFEMIREI</sequence>
<name>A0A3E5B1H4_9BACE</name>
<keyword evidence="2" id="KW-0012">Acyltransferase</keyword>
<dbReference type="PROSITE" id="PS51186">
    <property type="entry name" value="GNAT"/>
    <property type="match status" value="2"/>
</dbReference>
<evidence type="ECO:0000256" key="2">
    <source>
        <dbReference type="ARBA" id="ARBA00023315"/>
    </source>
</evidence>
<dbReference type="SUPFAM" id="SSF55729">
    <property type="entry name" value="Acyl-CoA N-acyltransferases (Nat)"/>
    <property type="match status" value="2"/>
</dbReference>
<reference evidence="4 5" key="1">
    <citation type="submission" date="2018-08" db="EMBL/GenBank/DDBJ databases">
        <title>A genome reference for cultivated species of the human gut microbiota.</title>
        <authorList>
            <person name="Zou Y."/>
            <person name="Xue W."/>
            <person name="Luo G."/>
        </authorList>
    </citation>
    <scope>NUCLEOTIDE SEQUENCE [LARGE SCALE GENOMIC DNA]</scope>
    <source>
        <strain evidence="4 5">OM05-15BH</strain>
    </source>
</reference>
<comment type="caution">
    <text evidence="4">The sequence shown here is derived from an EMBL/GenBank/DDBJ whole genome shotgun (WGS) entry which is preliminary data.</text>
</comment>
<dbReference type="Pfam" id="PF13508">
    <property type="entry name" value="Acetyltransf_7"/>
    <property type="match status" value="1"/>
</dbReference>
<dbReference type="Gene3D" id="3.40.630.30">
    <property type="match status" value="2"/>
</dbReference>
<dbReference type="Proteomes" id="UP000260983">
    <property type="component" value="Unassembled WGS sequence"/>
</dbReference>
<dbReference type="CDD" id="cd04301">
    <property type="entry name" value="NAT_SF"/>
    <property type="match status" value="2"/>
</dbReference>
<evidence type="ECO:0000313" key="4">
    <source>
        <dbReference type="EMBL" id="RGN31353.1"/>
    </source>
</evidence>
<dbReference type="InterPro" id="IPR000182">
    <property type="entry name" value="GNAT_dom"/>
</dbReference>
<dbReference type="Pfam" id="PF00583">
    <property type="entry name" value="Acetyltransf_1"/>
    <property type="match status" value="1"/>
</dbReference>
<gene>
    <name evidence="4" type="ORF">DXB65_20800</name>
</gene>
<dbReference type="GO" id="GO:0016747">
    <property type="term" value="F:acyltransferase activity, transferring groups other than amino-acyl groups"/>
    <property type="evidence" value="ECO:0007669"/>
    <property type="project" value="InterPro"/>
</dbReference>
<keyword evidence="1 4" id="KW-0808">Transferase</keyword>
<feature type="domain" description="N-acetyltransferase" evidence="3">
    <location>
        <begin position="1"/>
        <end position="153"/>
    </location>
</feature>
<evidence type="ECO:0000256" key="1">
    <source>
        <dbReference type="ARBA" id="ARBA00022679"/>
    </source>
</evidence>
<dbReference type="InterPro" id="IPR050680">
    <property type="entry name" value="YpeA/RimI_acetyltransf"/>
</dbReference>
<dbReference type="PANTHER" id="PTHR43420:SF44">
    <property type="entry name" value="ACETYLTRANSFERASE YPEA"/>
    <property type="match status" value="1"/>
</dbReference>
<protein>
    <submittedName>
        <fullName evidence="4">GNAT family N-acetyltransferase</fullName>
    </submittedName>
</protein>
<evidence type="ECO:0000259" key="3">
    <source>
        <dbReference type="PROSITE" id="PS51186"/>
    </source>
</evidence>
<evidence type="ECO:0000313" key="5">
    <source>
        <dbReference type="Proteomes" id="UP000260983"/>
    </source>
</evidence>
<dbReference type="RefSeq" id="WP_117725426.1">
    <property type="nucleotide sequence ID" value="NZ_QSUL01000019.1"/>
</dbReference>
<dbReference type="EMBL" id="QSUL01000019">
    <property type="protein sequence ID" value="RGN31353.1"/>
    <property type="molecule type" value="Genomic_DNA"/>
</dbReference>